<gene>
    <name evidence="1" type="ORF">A2665_02405</name>
</gene>
<evidence type="ECO:0000313" key="1">
    <source>
        <dbReference type="EMBL" id="OHA92559.1"/>
    </source>
</evidence>
<reference evidence="1 2" key="1">
    <citation type="journal article" date="2016" name="Nat. Commun.">
        <title>Thousands of microbial genomes shed light on interconnected biogeochemical processes in an aquifer system.</title>
        <authorList>
            <person name="Anantharaman K."/>
            <person name="Brown C.T."/>
            <person name="Hug L.A."/>
            <person name="Sharon I."/>
            <person name="Castelle C.J."/>
            <person name="Probst A.J."/>
            <person name="Thomas B.C."/>
            <person name="Singh A."/>
            <person name="Wilkins M.J."/>
            <person name="Karaoz U."/>
            <person name="Brodie E.L."/>
            <person name="Williams K.H."/>
            <person name="Hubbard S.S."/>
            <person name="Banfield J.F."/>
        </authorList>
    </citation>
    <scope>NUCLEOTIDE SEQUENCE [LARGE SCALE GENOMIC DNA]</scope>
</reference>
<name>A0A1G2T6Y9_9BACT</name>
<proteinExistence type="predicted"/>
<dbReference type="EMBL" id="MHVI01000003">
    <property type="protein sequence ID" value="OHA92559.1"/>
    <property type="molecule type" value="Genomic_DNA"/>
</dbReference>
<dbReference type="AlphaFoldDB" id="A0A1G2T6Y9"/>
<protein>
    <submittedName>
        <fullName evidence="1">Uncharacterized protein</fullName>
    </submittedName>
</protein>
<accession>A0A1G2T6Y9</accession>
<organism evidence="1 2">
    <name type="scientific">Candidatus Zambryskibacteria bacterium RIFCSPHIGHO2_01_FULL_46_30</name>
    <dbReference type="NCBI Taxonomy" id="1802739"/>
    <lineage>
        <taxon>Bacteria</taxon>
        <taxon>Candidatus Zambryskiibacteriota</taxon>
    </lineage>
</organism>
<sequence>MNGKKLLALVLILTFTFTLPVSIRAVDSVPPIPVSDSILRDKEAGLTIFGYTIPGLTWDSIAIAIAKVALEQILQDTTDWVRNGFEGNPAYATDPAQFFTDIADNIAGEFIAGSDLGFLCSPFQTKIRLALQGYYTQRRQFRCSLTDVVANIDAFYVDFSEGGWDGWFAMTQNDSNNPYGAYLEAQIELDARIAKALGIQSQQLNWNSGFLSWSECRKVHEGTGKCLERGPVQTPGKVIESQLEGVLGSGVRQLELADEFDELVSALFVQLLKQVVFGVKGLF</sequence>
<evidence type="ECO:0000313" key="2">
    <source>
        <dbReference type="Proteomes" id="UP000177746"/>
    </source>
</evidence>
<dbReference type="Proteomes" id="UP000177746">
    <property type="component" value="Unassembled WGS sequence"/>
</dbReference>
<comment type="caution">
    <text evidence="1">The sequence shown here is derived from an EMBL/GenBank/DDBJ whole genome shotgun (WGS) entry which is preliminary data.</text>
</comment>